<feature type="compositionally biased region" description="Low complexity" evidence="5">
    <location>
        <begin position="677"/>
        <end position="689"/>
    </location>
</feature>
<feature type="domain" description="ZZ-type" evidence="6">
    <location>
        <begin position="900"/>
        <end position="961"/>
    </location>
</feature>
<feature type="domain" description="ZZ-type" evidence="6">
    <location>
        <begin position="822"/>
        <end position="874"/>
    </location>
</feature>
<evidence type="ECO:0000256" key="1">
    <source>
        <dbReference type="ARBA" id="ARBA00022723"/>
    </source>
</evidence>
<dbReference type="GO" id="GO:0000423">
    <property type="term" value="P:mitophagy"/>
    <property type="evidence" value="ECO:0007669"/>
    <property type="project" value="TreeGrafter"/>
</dbReference>
<dbReference type="PANTHER" id="PTHR15090:SF0">
    <property type="entry name" value="SEQUESTOSOME-1"/>
    <property type="match status" value="1"/>
</dbReference>
<keyword evidence="3" id="KW-0862">Zinc</keyword>
<dbReference type="InterPro" id="IPR052260">
    <property type="entry name" value="Autophagy_Rcpt_SigReg"/>
</dbReference>
<evidence type="ECO:0000256" key="4">
    <source>
        <dbReference type="PROSITE-ProRule" id="PRU00228"/>
    </source>
</evidence>
<evidence type="ECO:0000259" key="6">
    <source>
        <dbReference type="PROSITE" id="PS50135"/>
    </source>
</evidence>
<feature type="region of interest" description="Disordered" evidence="5">
    <location>
        <begin position="984"/>
        <end position="1039"/>
    </location>
</feature>
<dbReference type="PANTHER" id="PTHR15090">
    <property type="entry name" value="SEQUESTOSOME 1-RELATED"/>
    <property type="match status" value="1"/>
</dbReference>
<dbReference type="GO" id="GO:0044753">
    <property type="term" value="C:amphisome"/>
    <property type="evidence" value="ECO:0007669"/>
    <property type="project" value="TreeGrafter"/>
</dbReference>
<dbReference type="STRING" id="50990.A0A4Y7Q2A4"/>
<dbReference type="Pfam" id="PF00569">
    <property type="entry name" value="ZZ"/>
    <property type="match status" value="2"/>
</dbReference>
<feature type="compositionally biased region" description="Polar residues" evidence="5">
    <location>
        <begin position="691"/>
        <end position="700"/>
    </location>
</feature>
<feature type="region of interest" description="Disordered" evidence="5">
    <location>
        <begin position="116"/>
        <end position="162"/>
    </location>
</feature>
<evidence type="ECO:0000256" key="2">
    <source>
        <dbReference type="ARBA" id="ARBA00022771"/>
    </source>
</evidence>
<sequence length="1217" mass="130748">MICLPIDGRPELKTPFLSPFITPDPDVEQCFSLSASPYSIFYKDDDGEITDITTDSDLTEAIQYFQAGVDDLPISSGASILSVNSFRSHRKITLRVHINVDYDGPSLSDTSSLASMEEYGERNGSEMSLSFSGASEGMGAEPEDDEVTVSSRDTGGFVSVKPRGKAAAGAAARAASATALAPVAASPREDNTHFPLESSTVLTGENDTTDSFPAKDSMHTRDRHHDGDDDEYGDDEQDEVSVGGGGDAGERLHDPHAVLERLKLSDSSQSGSDFSAQWLRDQKSLANGLYVVPDSSSSASSTTSSKVKSQSILDSSSSSVPDTSSIHDSLSLADSSPPPEQISLALGTGTGTGIGALGGDLALQQDLRGKYYYTYTSGSSSVSHDSGYDDSMQHGHDHDRHHHPTSSVDVDELEQERTHRSSLSVNGRTSPVRNSWLESLPRPHHHTLKANSAPSTSSLCPIADAPVPSMSRCLFAPSPSPSLPSFKSDPLPIAHNANGIGNGNGNCHGSGNNNGHLIDPSIPPEVLQFLALSHANSLPPDMVTDCSECGVVLDSFRYVCSTCGEKRLHPRVESSSSSLSSLSSSHSSSSDHHHHDHDHDHDHAHLLSHSDSQETIAGVGVAGKGKGKEDPFSDLYEMSYPPSPHRSLAMDTASSWTLASIGSNNNRPPGHPLHNKPLPSLPLALAPPLQHSHTYPSLTVPQQPSSLLQPPHPHQHQHQQQQHGVETGYELCVNCIQSVGVIHAVAGDTTVTPGAGSSPVAASSVYANMPPSPNRGGDGVVDDPQAALSKWRRTAPKKKGHFRHAYMEKVWGPGGWKDVEQDDMCTCTICQTQIRSQRFKCASCEKFELCRSCYSQVHEIHPSHAFLAVPDRPIPQRSRSESELNTLVPDEAIGEQSMTHPGVKCAHCMLDIVGARFHCAICESVDICANCESAGLPGNLDAPDGGHNSSHIMIKIPYPLKSHAVQTASRRALHLWTSRDAPAVQRTGTHGSGHGGHGGHGGGGRRRANSVMSSDMRTVVGSRSGPRAGPSLTTPPQMSLPDDHRIACKGCNHPIIGVRYQCATCPSVPSSYSLCSKCEARSYLLHDPMHVFFKLPRPVETPIESEYPIVPVLYTQPAGPSGGQVLSSDPKAYLRGITHAAAICDWCMERICGEWYRCVYCPKDLCDVCEALDTHDSTHFFCVFKSKMDMQHFHSFADLGNPNGPRPLLKYPVYTSF</sequence>
<dbReference type="GO" id="GO:0070530">
    <property type="term" value="F:K63-linked polyubiquitin modification-dependent protein binding"/>
    <property type="evidence" value="ECO:0007669"/>
    <property type="project" value="TreeGrafter"/>
</dbReference>
<dbReference type="OrthoDB" id="661148at2759"/>
<feature type="region of interest" description="Disordered" evidence="5">
    <location>
        <begin position="292"/>
        <end position="347"/>
    </location>
</feature>
<dbReference type="InterPro" id="IPR000433">
    <property type="entry name" value="Znf_ZZ"/>
</dbReference>
<dbReference type="GO" id="GO:0016235">
    <property type="term" value="C:aggresome"/>
    <property type="evidence" value="ECO:0007669"/>
    <property type="project" value="TreeGrafter"/>
</dbReference>
<feature type="compositionally biased region" description="Polar residues" evidence="5">
    <location>
        <begin position="197"/>
        <end position="211"/>
    </location>
</feature>
<dbReference type="InterPro" id="IPR043145">
    <property type="entry name" value="Znf_ZZ_sf"/>
</dbReference>
<keyword evidence="1" id="KW-0479">Metal-binding</keyword>
<dbReference type="SMART" id="SM00291">
    <property type="entry name" value="ZnF_ZZ"/>
    <property type="match status" value="4"/>
</dbReference>
<dbReference type="AlphaFoldDB" id="A0A4Y7Q2A4"/>
<gene>
    <name evidence="7" type="ORF">BD410DRAFT_279074</name>
</gene>
<feature type="compositionally biased region" description="Low complexity" evidence="5">
    <location>
        <begin position="574"/>
        <end position="588"/>
    </location>
</feature>
<dbReference type="EMBL" id="ML170178">
    <property type="protein sequence ID" value="TDL21783.1"/>
    <property type="molecule type" value="Genomic_DNA"/>
</dbReference>
<feature type="compositionally biased region" description="Acidic residues" evidence="5">
    <location>
        <begin position="228"/>
        <end position="239"/>
    </location>
</feature>
<reference evidence="7 8" key="1">
    <citation type="submission" date="2018-06" db="EMBL/GenBank/DDBJ databases">
        <title>A transcriptomic atlas of mushroom development highlights an independent origin of complex multicellularity.</title>
        <authorList>
            <consortium name="DOE Joint Genome Institute"/>
            <person name="Krizsan K."/>
            <person name="Almasi E."/>
            <person name="Merenyi Z."/>
            <person name="Sahu N."/>
            <person name="Viragh M."/>
            <person name="Koszo T."/>
            <person name="Mondo S."/>
            <person name="Kiss B."/>
            <person name="Balint B."/>
            <person name="Kues U."/>
            <person name="Barry K."/>
            <person name="Hegedus J.C."/>
            <person name="Henrissat B."/>
            <person name="Johnson J."/>
            <person name="Lipzen A."/>
            <person name="Ohm R."/>
            <person name="Nagy I."/>
            <person name="Pangilinan J."/>
            <person name="Yan J."/>
            <person name="Xiong Y."/>
            <person name="Grigoriev I.V."/>
            <person name="Hibbett D.S."/>
            <person name="Nagy L.G."/>
        </authorList>
    </citation>
    <scope>NUCLEOTIDE SEQUENCE [LARGE SCALE GENOMIC DNA]</scope>
    <source>
        <strain evidence="7 8">SZMC22713</strain>
    </source>
</reference>
<dbReference type="CDD" id="cd02249">
    <property type="entry name" value="ZZ"/>
    <property type="match status" value="1"/>
</dbReference>
<dbReference type="GO" id="GO:0035973">
    <property type="term" value="P:aggrephagy"/>
    <property type="evidence" value="ECO:0007669"/>
    <property type="project" value="TreeGrafter"/>
</dbReference>
<name>A0A4Y7Q2A4_9AGAM</name>
<proteinExistence type="predicted"/>
<dbReference type="SUPFAM" id="SSF57850">
    <property type="entry name" value="RING/U-box"/>
    <property type="match status" value="4"/>
</dbReference>
<keyword evidence="8" id="KW-1185">Reference proteome</keyword>
<dbReference type="SUPFAM" id="SSF54277">
    <property type="entry name" value="CAD &amp; PB1 domains"/>
    <property type="match status" value="1"/>
</dbReference>
<organism evidence="7 8">
    <name type="scientific">Rickenella mellea</name>
    <dbReference type="NCBI Taxonomy" id="50990"/>
    <lineage>
        <taxon>Eukaryota</taxon>
        <taxon>Fungi</taxon>
        <taxon>Dikarya</taxon>
        <taxon>Basidiomycota</taxon>
        <taxon>Agaricomycotina</taxon>
        <taxon>Agaricomycetes</taxon>
        <taxon>Hymenochaetales</taxon>
        <taxon>Rickenellaceae</taxon>
        <taxon>Rickenella</taxon>
    </lineage>
</organism>
<dbReference type="GO" id="GO:0005080">
    <property type="term" value="F:protein kinase C binding"/>
    <property type="evidence" value="ECO:0007669"/>
    <property type="project" value="TreeGrafter"/>
</dbReference>
<evidence type="ECO:0000256" key="5">
    <source>
        <dbReference type="SAM" id="MobiDB-lite"/>
    </source>
</evidence>
<evidence type="ECO:0000313" key="7">
    <source>
        <dbReference type="EMBL" id="TDL21783.1"/>
    </source>
</evidence>
<feature type="compositionally biased region" description="Basic and acidic residues" evidence="5">
    <location>
        <begin position="589"/>
        <end position="605"/>
    </location>
</feature>
<dbReference type="GO" id="GO:0007032">
    <property type="term" value="P:endosome organization"/>
    <property type="evidence" value="ECO:0007669"/>
    <property type="project" value="TreeGrafter"/>
</dbReference>
<feature type="region of interest" description="Disordered" evidence="5">
    <location>
        <begin position="660"/>
        <end position="723"/>
    </location>
</feature>
<feature type="compositionally biased region" description="Polar residues" evidence="5">
    <location>
        <begin position="421"/>
        <end position="437"/>
    </location>
</feature>
<dbReference type="Proteomes" id="UP000294933">
    <property type="component" value="Unassembled WGS sequence"/>
</dbReference>
<feature type="region of interest" description="Disordered" evidence="5">
    <location>
        <begin position="182"/>
        <end position="252"/>
    </location>
</feature>
<protein>
    <recommendedName>
        <fullName evidence="6">ZZ-type domain-containing protein</fullName>
    </recommendedName>
</protein>
<dbReference type="VEuPathDB" id="FungiDB:BD410DRAFT_279074"/>
<dbReference type="CDD" id="cd02340">
    <property type="entry name" value="ZZ_NBR1_like"/>
    <property type="match status" value="2"/>
</dbReference>
<feature type="compositionally biased region" description="Low complexity" evidence="5">
    <location>
        <begin position="295"/>
        <end position="335"/>
    </location>
</feature>
<feature type="region of interest" description="Disordered" evidence="5">
    <location>
        <begin position="379"/>
        <end position="456"/>
    </location>
</feature>
<keyword evidence="2 4" id="KW-0863">Zinc-finger</keyword>
<dbReference type="Gene3D" id="3.30.60.90">
    <property type="match status" value="3"/>
</dbReference>
<dbReference type="GO" id="GO:0008270">
    <property type="term" value="F:zinc ion binding"/>
    <property type="evidence" value="ECO:0007669"/>
    <property type="project" value="UniProtKB-KW"/>
</dbReference>
<accession>A0A4Y7Q2A4</accession>
<feature type="region of interest" description="Disordered" evidence="5">
    <location>
        <begin position="570"/>
        <end position="606"/>
    </location>
</feature>
<evidence type="ECO:0000256" key="3">
    <source>
        <dbReference type="ARBA" id="ARBA00022833"/>
    </source>
</evidence>
<feature type="compositionally biased region" description="Gly residues" evidence="5">
    <location>
        <begin position="990"/>
        <end position="1002"/>
    </location>
</feature>
<dbReference type="PROSITE" id="PS50135">
    <property type="entry name" value="ZF_ZZ_2"/>
    <property type="match status" value="2"/>
</dbReference>
<feature type="compositionally biased region" description="Basic and acidic residues" evidence="5">
    <location>
        <begin position="216"/>
        <end position="227"/>
    </location>
</feature>
<evidence type="ECO:0000313" key="8">
    <source>
        <dbReference type="Proteomes" id="UP000294933"/>
    </source>
</evidence>